<dbReference type="PANTHER" id="PTHR43761">
    <property type="entry name" value="D-ISOMER SPECIFIC 2-HYDROXYACID DEHYDROGENASE FAMILY PROTEIN (AFU_ORTHOLOGUE AFUA_1G13630)"/>
    <property type="match status" value="1"/>
</dbReference>
<dbReference type="EC" id="1.1.1.29" evidence="5"/>
<dbReference type="EMBL" id="CP121472">
    <property type="protein sequence ID" value="WPL15964.1"/>
    <property type="molecule type" value="Genomic_DNA"/>
</dbReference>
<dbReference type="SUPFAM" id="SSF51735">
    <property type="entry name" value="NAD(P)-binding Rossmann-fold domains"/>
    <property type="match status" value="1"/>
</dbReference>
<dbReference type="InterPro" id="IPR036291">
    <property type="entry name" value="NAD(P)-bd_dom_sf"/>
</dbReference>
<organism evidence="5 6">
    <name type="scientific">Thiorhodovibrio winogradskyi</name>
    <dbReference type="NCBI Taxonomy" id="77007"/>
    <lineage>
        <taxon>Bacteria</taxon>
        <taxon>Pseudomonadati</taxon>
        <taxon>Pseudomonadota</taxon>
        <taxon>Gammaproteobacteria</taxon>
        <taxon>Chromatiales</taxon>
        <taxon>Chromatiaceae</taxon>
        <taxon>Thiorhodovibrio</taxon>
    </lineage>
</organism>
<evidence type="ECO:0000259" key="4">
    <source>
        <dbReference type="Pfam" id="PF02826"/>
    </source>
</evidence>
<keyword evidence="6" id="KW-1185">Reference proteome</keyword>
<protein>
    <submittedName>
        <fullName evidence="5">Glycerate dehydrogenase</fullName>
        <ecNumber evidence="5">1.1.1.29</ecNumber>
    </submittedName>
</protein>
<dbReference type="Proteomes" id="UP001432180">
    <property type="component" value="Chromosome"/>
</dbReference>
<dbReference type="Pfam" id="PF02826">
    <property type="entry name" value="2-Hacid_dh_C"/>
    <property type="match status" value="1"/>
</dbReference>
<accession>A0ABZ0S5Y3</accession>
<dbReference type="InterPro" id="IPR029753">
    <property type="entry name" value="D-isomer_DH_CS"/>
</dbReference>
<proteinExistence type="inferred from homology"/>
<evidence type="ECO:0000256" key="2">
    <source>
        <dbReference type="ARBA" id="ARBA00023002"/>
    </source>
</evidence>
<dbReference type="PANTHER" id="PTHR43761:SF1">
    <property type="entry name" value="D-ISOMER SPECIFIC 2-HYDROXYACID DEHYDROGENASE CATALYTIC DOMAIN-CONTAINING PROTEIN-RELATED"/>
    <property type="match status" value="1"/>
</dbReference>
<dbReference type="SUPFAM" id="SSF52283">
    <property type="entry name" value="Formate/glycerate dehydrogenase catalytic domain-like"/>
    <property type="match status" value="1"/>
</dbReference>
<dbReference type="InterPro" id="IPR006140">
    <property type="entry name" value="D-isomer_DH_NAD-bd"/>
</dbReference>
<evidence type="ECO:0000313" key="6">
    <source>
        <dbReference type="Proteomes" id="UP001432180"/>
    </source>
</evidence>
<gene>
    <name evidence="5" type="primary">hprA_1</name>
    <name evidence="5" type="ORF">Thiowin_00894</name>
</gene>
<dbReference type="RefSeq" id="WP_328986512.1">
    <property type="nucleotide sequence ID" value="NZ_CP121472.1"/>
</dbReference>
<keyword evidence="2 5" id="KW-0560">Oxidoreductase</keyword>
<evidence type="ECO:0000313" key="5">
    <source>
        <dbReference type="EMBL" id="WPL15964.1"/>
    </source>
</evidence>
<comment type="similarity">
    <text evidence="1">Belongs to the D-isomer specific 2-hydroxyacid dehydrogenase family.</text>
</comment>
<reference evidence="5 6" key="1">
    <citation type="journal article" date="2023" name="Microorganisms">
        <title>Thiorhodovibrio frisius and Trv. litoralis spp. nov., Two Novel Members from a Clade of Fastidious Purple Sulfur Bacteria That Exhibit Unique Red-Shifted Light-Harvesting Capabilities.</title>
        <authorList>
            <person name="Methner A."/>
            <person name="Kuzyk S.B."/>
            <person name="Petersen J."/>
            <person name="Bauer S."/>
            <person name="Brinkmann H."/>
            <person name="Sichau K."/>
            <person name="Wanner G."/>
            <person name="Wolf J."/>
            <person name="Neumann-Schaal M."/>
            <person name="Henke P."/>
            <person name="Tank M."/>
            <person name="Sproer C."/>
            <person name="Bunk B."/>
            <person name="Overmann J."/>
        </authorList>
    </citation>
    <scope>NUCLEOTIDE SEQUENCE [LARGE SCALE GENOMIC DNA]</scope>
    <source>
        <strain evidence="5 6">DSM 6702</strain>
    </source>
</reference>
<dbReference type="Gene3D" id="3.40.50.720">
    <property type="entry name" value="NAD(P)-binding Rossmann-like Domain"/>
    <property type="match status" value="2"/>
</dbReference>
<evidence type="ECO:0000256" key="1">
    <source>
        <dbReference type="ARBA" id="ARBA00005854"/>
    </source>
</evidence>
<evidence type="ECO:0000256" key="3">
    <source>
        <dbReference type="ARBA" id="ARBA00023027"/>
    </source>
</evidence>
<feature type="domain" description="D-isomer specific 2-hydroxyacid dehydrogenase NAD-binding" evidence="4">
    <location>
        <begin position="112"/>
        <end position="285"/>
    </location>
</feature>
<name>A0ABZ0S5Y3_9GAMM</name>
<keyword evidence="3" id="KW-0520">NAD</keyword>
<dbReference type="PROSITE" id="PS00671">
    <property type="entry name" value="D_2_HYDROXYACID_DH_3"/>
    <property type="match status" value="1"/>
</dbReference>
<dbReference type="InterPro" id="IPR050418">
    <property type="entry name" value="D-iso_2-hydroxyacid_DH_PdxB"/>
</dbReference>
<dbReference type="GO" id="GO:0008465">
    <property type="term" value="F:hydroxypyruvate reductase (NADH) activity"/>
    <property type="evidence" value="ECO:0007669"/>
    <property type="project" value="UniProtKB-EC"/>
</dbReference>
<sequence length="311" mass="34821">MNLLYIGVCREHLENHYPLYHPGQFMASHFSAEELIARVRDDNIDVLMVDVIHLAFDRALLRQLRGQIRQINFLYQSVSSLVDLEEAHHCGILVTKLPDDVYCNEVAEFVIAQLLCACKGMIKFDASMRGGTWNQAITTNQSLRGKTLGVVGFGHIGRRIIQLCSTWDMRLLVSKRDCSNHPMTDNATCVELQVLLEESDFVALAVPLTQETRGLLNSENIERMKHNAILINVSRGDIVDESAVSNALLTGRLGYYCADVFSQEPLAQGHPFLSNESTILSPHVAWSTEGTLKKSFHIWSNQVLPTGRDAS</sequence>